<dbReference type="EMBL" id="JACDUR010000001">
    <property type="protein sequence ID" value="MBA2890015.1"/>
    <property type="molecule type" value="Genomic_DNA"/>
</dbReference>
<dbReference type="GO" id="GO:0005886">
    <property type="term" value="C:plasma membrane"/>
    <property type="evidence" value="ECO:0007669"/>
    <property type="project" value="UniProtKB-SubCell"/>
</dbReference>
<keyword evidence="5 6" id="KW-0472">Membrane</keyword>
<gene>
    <name evidence="8" type="ORF">HNR30_001350</name>
</gene>
<evidence type="ECO:0000256" key="2">
    <source>
        <dbReference type="ARBA" id="ARBA00022475"/>
    </source>
</evidence>
<evidence type="ECO:0000256" key="4">
    <source>
        <dbReference type="ARBA" id="ARBA00022989"/>
    </source>
</evidence>
<feature type="domain" description="Cardiolipin synthase N-terminal" evidence="7">
    <location>
        <begin position="26"/>
        <end position="68"/>
    </location>
</feature>
<keyword evidence="2" id="KW-1003">Cell membrane</keyword>
<comment type="subcellular location">
    <subcellularLocation>
        <location evidence="1">Cell membrane</location>
        <topology evidence="1">Multi-pass membrane protein</topology>
    </subcellularLocation>
</comment>
<keyword evidence="3 6" id="KW-0812">Transmembrane</keyword>
<proteinExistence type="predicted"/>
<organism evidence="8 9">
    <name type="scientific">Nonomuraea soli</name>
    <dbReference type="NCBI Taxonomy" id="1032476"/>
    <lineage>
        <taxon>Bacteria</taxon>
        <taxon>Bacillati</taxon>
        <taxon>Actinomycetota</taxon>
        <taxon>Actinomycetes</taxon>
        <taxon>Streptosporangiales</taxon>
        <taxon>Streptosporangiaceae</taxon>
        <taxon>Nonomuraea</taxon>
    </lineage>
</organism>
<name>A0A7W0CFG9_9ACTN</name>
<evidence type="ECO:0000256" key="1">
    <source>
        <dbReference type="ARBA" id="ARBA00004651"/>
    </source>
</evidence>
<sequence>MNKKWHELTPGQRGAILVAGSIELTLTAMAARDLWSRPAEQIRGRKGLWWLGIFVQPVGPVAYLLAGRR</sequence>
<feature type="transmembrane region" description="Helical" evidence="6">
    <location>
        <begin position="47"/>
        <end position="66"/>
    </location>
</feature>
<evidence type="ECO:0000313" key="9">
    <source>
        <dbReference type="Proteomes" id="UP000530928"/>
    </source>
</evidence>
<evidence type="ECO:0000256" key="3">
    <source>
        <dbReference type="ARBA" id="ARBA00022692"/>
    </source>
</evidence>
<reference evidence="8 9" key="1">
    <citation type="submission" date="2020-07" db="EMBL/GenBank/DDBJ databases">
        <title>Genomic Encyclopedia of Type Strains, Phase IV (KMG-IV): sequencing the most valuable type-strain genomes for metagenomic binning, comparative biology and taxonomic classification.</title>
        <authorList>
            <person name="Goeker M."/>
        </authorList>
    </citation>
    <scope>NUCLEOTIDE SEQUENCE [LARGE SCALE GENOMIC DNA]</scope>
    <source>
        <strain evidence="8 9">DSM 45533</strain>
    </source>
</reference>
<dbReference type="InterPro" id="IPR027379">
    <property type="entry name" value="CLS_N"/>
</dbReference>
<dbReference type="Proteomes" id="UP000530928">
    <property type="component" value="Unassembled WGS sequence"/>
</dbReference>
<comment type="caution">
    <text evidence="8">The sequence shown here is derived from an EMBL/GenBank/DDBJ whole genome shotgun (WGS) entry which is preliminary data.</text>
</comment>
<protein>
    <recommendedName>
        <fullName evidence="7">Cardiolipin synthase N-terminal domain-containing protein</fullName>
    </recommendedName>
</protein>
<evidence type="ECO:0000259" key="7">
    <source>
        <dbReference type="Pfam" id="PF13396"/>
    </source>
</evidence>
<dbReference type="Pfam" id="PF13396">
    <property type="entry name" value="PLDc_N"/>
    <property type="match status" value="1"/>
</dbReference>
<feature type="transmembrane region" description="Helical" evidence="6">
    <location>
        <begin position="15"/>
        <end position="35"/>
    </location>
</feature>
<dbReference type="RefSeq" id="WP_181608745.1">
    <property type="nucleotide sequence ID" value="NZ_BAABAM010000001.1"/>
</dbReference>
<keyword evidence="9" id="KW-1185">Reference proteome</keyword>
<keyword evidence="4 6" id="KW-1133">Transmembrane helix</keyword>
<evidence type="ECO:0000256" key="6">
    <source>
        <dbReference type="SAM" id="Phobius"/>
    </source>
</evidence>
<evidence type="ECO:0000313" key="8">
    <source>
        <dbReference type="EMBL" id="MBA2890015.1"/>
    </source>
</evidence>
<evidence type="ECO:0000256" key="5">
    <source>
        <dbReference type="ARBA" id="ARBA00023136"/>
    </source>
</evidence>
<dbReference type="AlphaFoldDB" id="A0A7W0CFG9"/>
<accession>A0A7W0CFG9</accession>